<evidence type="ECO:0000256" key="5">
    <source>
        <dbReference type="PIRSR" id="PIRSR602081-2"/>
    </source>
</evidence>
<keyword evidence="2 4" id="KW-0285">Flavoprotein</keyword>
<protein>
    <recommendedName>
        <fullName evidence="7">Photolyase/cryptochrome alpha/beta domain-containing protein</fullName>
    </recommendedName>
</protein>
<evidence type="ECO:0000259" key="7">
    <source>
        <dbReference type="PROSITE" id="PS51645"/>
    </source>
</evidence>
<organism evidence="8 9">
    <name type="scientific">Aphanomyces euteiches</name>
    <dbReference type="NCBI Taxonomy" id="100861"/>
    <lineage>
        <taxon>Eukaryota</taxon>
        <taxon>Sar</taxon>
        <taxon>Stramenopiles</taxon>
        <taxon>Oomycota</taxon>
        <taxon>Saprolegniomycetes</taxon>
        <taxon>Saprolegniales</taxon>
        <taxon>Verrucalvaceae</taxon>
        <taxon>Aphanomyces</taxon>
    </lineage>
</organism>
<accession>A0A6G0X0Q9</accession>
<feature type="compositionally biased region" description="Basic and acidic residues" evidence="6">
    <location>
        <begin position="1"/>
        <end position="12"/>
    </location>
</feature>
<dbReference type="GO" id="GO:0032922">
    <property type="term" value="P:circadian regulation of gene expression"/>
    <property type="evidence" value="ECO:0007669"/>
    <property type="project" value="TreeGrafter"/>
</dbReference>
<dbReference type="SUPFAM" id="SSF52425">
    <property type="entry name" value="Cryptochrome/photolyase, N-terminal domain"/>
    <property type="match status" value="1"/>
</dbReference>
<dbReference type="InterPro" id="IPR002081">
    <property type="entry name" value="Cryptochrome/DNA_photolyase_1"/>
</dbReference>
<dbReference type="GO" id="GO:0005634">
    <property type="term" value="C:nucleus"/>
    <property type="evidence" value="ECO:0007669"/>
    <property type="project" value="TreeGrafter"/>
</dbReference>
<keyword evidence="9" id="KW-1185">Reference proteome</keyword>
<dbReference type="Gene3D" id="1.10.579.10">
    <property type="entry name" value="DNA Cyclobutane Dipyrimidine Photolyase, subunit A, domain 3"/>
    <property type="match status" value="1"/>
</dbReference>
<dbReference type="GO" id="GO:0071949">
    <property type="term" value="F:FAD binding"/>
    <property type="evidence" value="ECO:0007669"/>
    <property type="project" value="TreeGrafter"/>
</dbReference>
<keyword evidence="3 4" id="KW-0274">FAD</keyword>
<name>A0A6G0X0Q9_9STRA</name>
<evidence type="ECO:0000256" key="1">
    <source>
        <dbReference type="ARBA" id="ARBA00005862"/>
    </source>
</evidence>
<feature type="region of interest" description="Disordered" evidence="6">
    <location>
        <begin position="1"/>
        <end position="33"/>
    </location>
</feature>
<dbReference type="InterPro" id="IPR005101">
    <property type="entry name" value="Cryptochr/Photolyase_FAD-bd"/>
</dbReference>
<dbReference type="Gene3D" id="1.25.40.80">
    <property type="match status" value="1"/>
</dbReference>
<dbReference type="Pfam" id="PF03441">
    <property type="entry name" value="FAD_binding_7"/>
    <property type="match status" value="1"/>
</dbReference>
<evidence type="ECO:0000256" key="3">
    <source>
        <dbReference type="ARBA" id="ARBA00022827"/>
    </source>
</evidence>
<dbReference type="GO" id="GO:0003904">
    <property type="term" value="F:deoxyribodipyrimidine photo-lyase activity"/>
    <property type="evidence" value="ECO:0007669"/>
    <property type="project" value="TreeGrafter"/>
</dbReference>
<feature type="site" description="Electron transfer via tryptophanyl radical" evidence="5">
    <location>
        <position position="427"/>
    </location>
</feature>
<dbReference type="GO" id="GO:0005737">
    <property type="term" value="C:cytoplasm"/>
    <property type="evidence" value="ECO:0007669"/>
    <property type="project" value="TreeGrafter"/>
</dbReference>
<evidence type="ECO:0000256" key="2">
    <source>
        <dbReference type="ARBA" id="ARBA00022630"/>
    </source>
</evidence>
<dbReference type="PROSITE" id="PS51645">
    <property type="entry name" value="PHR_CRY_ALPHA_BETA"/>
    <property type="match status" value="1"/>
</dbReference>
<feature type="compositionally biased region" description="Polar residues" evidence="6">
    <location>
        <begin position="13"/>
        <end position="24"/>
    </location>
</feature>
<feature type="site" description="Electron transfer via tryptophanyl radical" evidence="5">
    <location>
        <position position="350"/>
    </location>
</feature>
<dbReference type="InterPro" id="IPR006050">
    <property type="entry name" value="DNA_photolyase_N"/>
</dbReference>
<dbReference type="InterPro" id="IPR014729">
    <property type="entry name" value="Rossmann-like_a/b/a_fold"/>
</dbReference>
<dbReference type="GO" id="GO:0043153">
    <property type="term" value="P:entrainment of circadian clock by photoperiod"/>
    <property type="evidence" value="ECO:0007669"/>
    <property type="project" value="TreeGrafter"/>
</dbReference>
<dbReference type="PANTHER" id="PTHR11455">
    <property type="entry name" value="CRYPTOCHROME"/>
    <property type="match status" value="1"/>
</dbReference>
<dbReference type="InterPro" id="IPR036155">
    <property type="entry name" value="Crypto/Photolyase_N_sf"/>
</dbReference>
<feature type="binding site" evidence="4">
    <location>
        <begin position="417"/>
        <end position="419"/>
    </location>
    <ligand>
        <name>FAD</name>
        <dbReference type="ChEBI" id="CHEBI:57692"/>
    </ligand>
</feature>
<feature type="binding site" evidence="4">
    <location>
        <begin position="319"/>
        <end position="326"/>
    </location>
    <ligand>
        <name>FAD</name>
        <dbReference type="ChEBI" id="CHEBI:57692"/>
    </ligand>
</feature>
<dbReference type="GO" id="GO:0003677">
    <property type="term" value="F:DNA binding"/>
    <property type="evidence" value="ECO:0007669"/>
    <property type="project" value="TreeGrafter"/>
</dbReference>
<dbReference type="VEuPathDB" id="FungiDB:AeMF1_009110"/>
<dbReference type="Proteomes" id="UP000481153">
    <property type="component" value="Unassembled WGS sequence"/>
</dbReference>
<evidence type="ECO:0000256" key="4">
    <source>
        <dbReference type="PIRSR" id="PIRSR602081-1"/>
    </source>
</evidence>
<dbReference type="PANTHER" id="PTHR11455:SF9">
    <property type="entry name" value="CRYPTOCHROME CIRCADIAN CLOCK 5 ISOFORM X1"/>
    <property type="match status" value="1"/>
</dbReference>
<evidence type="ECO:0000313" key="9">
    <source>
        <dbReference type="Proteomes" id="UP000481153"/>
    </source>
</evidence>
<comment type="similarity">
    <text evidence="1">Belongs to the DNA photolyase class-1 family.</text>
</comment>
<feature type="binding site" evidence="4">
    <location>
        <begin position="279"/>
        <end position="283"/>
    </location>
    <ligand>
        <name>FAD</name>
        <dbReference type="ChEBI" id="CHEBI:57692"/>
    </ligand>
</feature>
<dbReference type="EMBL" id="VJMJ01000122">
    <property type="protein sequence ID" value="KAF0733358.1"/>
    <property type="molecule type" value="Genomic_DNA"/>
</dbReference>
<reference evidence="8 9" key="1">
    <citation type="submission" date="2019-07" db="EMBL/GenBank/DDBJ databases">
        <title>Genomics analysis of Aphanomyces spp. identifies a new class of oomycete effector associated with host adaptation.</title>
        <authorList>
            <person name="Gaulin E."/>
        </authorList>
    </citation>
    <scope>NUCLEOTIDE SEQUENCE [LARGE SCALE GENOMIC DNA]</scope>
    <source>
        <strain evidence="8 9">ATCC 201684</strain>
    </source>
</reference>
<gene>
    <name evidence="8" type="ORF">Ae201684_009608</name>
</gene>
<comment type="cofactor">
    <cofactor evidence="4">
        <name>FAD</name>
        <dbReference type="ChEBI" id="CHEBI:57692"/>
    </cofactor>
    <text evidence="4">Binds 1 FAD per subunit.</text>
</comment>
<dbReference type="InterPro" id="IPR036134">
    <property type="entry name" value="Crypto/Photolyase_FAD-like_sf"/>
</dbReference>
<evidence type="ECO:0000256" key="6">
    <source>
        <dbReference type="SAM" id="MobiDB-lite"/>
    </source>
</evidence>
<sequence length="522" mass="59113">MDERPAPKRKEPSSPQERAASTPSPRKKQAVDKDMGPTSLIWFRKGLRLHDNPALVEAIRGARHLIPVMVIDPALAHPGKCGARPLQFFLECVQDLDRSLQARQSRLVILHGDPSELIPRYVKRWGVSKLCFEEDTGRYSQARDAAVRDSIASSVAVRSFSTHTLYKSADVRKVYAPNGYPQKYEAFLTRVRSLEIDDPLPDASLPETFPPVPDDAISESQSIPTIQSLGFDCQLDPIPLVGGETSALERMEKALEDEKWVRDFQKPQMSPLAIAPASTTCLSPYLARGCLSVRLLYSKIETILAKGTHSKPPVSLKGQLLWREFYYAASYLTPNYYEMEGNPVCRQIPWSRDAEKLEAWTNALTGYPWIDAAMTQLRQEGWIHHLARHAVACFLTRGDLWVDWRLGRDVFDKMLLDTDPALNNGNWQWLSASAYFHQYFRVYGPVSFAKKYDSSGAYIRHYLPVLRKMPDKFIYEPWKAPKAVQSAAGCVLGKDYPKRIVVHEVVSKELTERMAAVYKASK</sequence>
<dbReference type="Pfam" id="PF00875">
    <property type="entry name" value="DNA_photolyase"/>
    <property type="match status" value="1"/>
</dbReference>
<feature type="site" description="Electron transfer via tryptophanyl radical" evidence="5">
    <location>
        <position position="404"/>
    </location>
</feature>
<proteinExistence type="inferred from homology"/>
<dbReference type="AlphaFoldDB" id="A0A6G0X0Q9"/>
<dbReference type="Gene3D" id="3.40.50.620">
    <property type="entry name" value="HUPs"/>
    <property type="match status" value="1"/>
</dbReference>
<evidence type="ECO:0000313" key="8">
    <source>
        <dbReference type="EMBL" id="KAF0733358.1"/>
    </source>
</evidence>
<comment type="caution">
    <text evidence="8">The sequence shown here is derived from an EMBL/GenBank/DDBJ whole genome shotgun (WGS) entry which is preliminary data.</text>
</comment>
<feature type="domain" description="Photolyase/cryptochrome alpha/beta" evidence="7">
    <location>
        <begin position="37"/>
        <end position="165"/>
    </location>
</feature>
<dbReference type="SUPFAM" id="SSF48173">
    <property type="entry name" value="Cryptochrome/photolyase FAD-binding domain"/>
    <property type="match status" value="1"/>
</dbReference>